<dbReference type="EMBL" id="JAENHL010000004">
    <property type="protein sequence ID" value="MBK1865408.1"/>
    <property type="molecule type" value="Genomic_DNA"/>
</dbReference>
<accession>A0ACC5QYE1</accession>
<protein>
    <submittedName>
        <fullName evidence="1">Ribbon-helix-helix domain-containing protein</fullName>
    </submittedName>
</protein>
<gene>
    <name evidence="1" type="ORF">JHL16_03520</name>
</gene>
<comment type="caution">
    <text evidence="1">The sequence shown here is derived from an EMBL/GenBank/DDBJ whole genome shotgun (WGS) entry which is preliminary data.</text>
</comment>
<name>A0ACC5QYE1_9HYPH</name>
<reference evidence="1" key="1">
    <citation type="submission" date="2021-01" db="EMBL/GenBank/DDBJ databases">
        <authorList>
            <person name="Sun Q."/>
        </authorList>
    </citation>
    <scope>NUCLEOTIDE SEQUENCE</scope>
    <source>
        <strain evidence="1">YIM B02566</strain>
    </source>
</reference>
<proteinExistence type="predicted"/>
<evidence type="ECO:0000313" key="1">
    <source>
        <dbReference type="EMBL" id="MBK1865408.1"/>
    </source>
</evidence>
<organism evidence="1 2">
    <name type="scientific">Taklimakanibacter albus</name>
    <dbReference type="NCBI Taxonomy" id="2800327"/>
    <lineage>
        <taxon>Bacteria</taxon>
        <taxon>Pseudomonadati</taxon>
        <taxon>Pseudomonadota</taxon>
        <taxon>Alphaproteobacteria</taxon>
        <taxon>Hyphomicrobiales</taxon>
        <taxon>Aestuariivirgaceae</taxon>
        <taxon>Taklimakanibacter</taxon>
    </lineage>
</organism>
<sequence length="74" mass="8323">MPKDFKRSLTISGHRTSLSLEPEFWTILKAAAQAEHKSLATLVGEIDRTRGDRNLSSALRVWVLKRVTRTSGET</sequence>
<keyword evidence="2" id="KW-1185">Reference proteome</keyword>
<evidence type="ECO:0000313" key="2">
    <source>
        <dbReference type="Proteomes" id="UP000616151"/>
    </source>
</evidence>
<dbReference type="Proteomes" id="UP000616151">
    <property type="component" value="Unassembled WGS sequence"/>
</dbReference>